<gene>
    <name evidence="1" type="ORF">SDC9_146463</name>
</gene>
<dbReference type="PANTHER" id="PTHR42941">
    <property type="entry name" value="SLL1037 PROTEIN"/>
    <property type="match status" value="1"/>
</dbReference>
<evidence type="ECO:0000313" key="1">
    <source>
        <dbReference type="EMBL" id="MPM99272.1"/>
    </source>
</evidence>
<dbReference type="Gene3D" id="3.40.190.10">
    <property type="entry name" value="Periplasmic binding protein-like II"/>
    <property type="match status" value="2"/>
</dbReference>
<dbReference type="Pfam" id="PF16868">
    <property type="entry name" value="NMT1_3"/>
    <property type="match status" value="1"/>
</dbReference>
<dbReference type="PANTHER" id="PTHR42941:SF1">
    <property type="entry name" value="SLL1037 PROTEIN"/>
    <property type="match status" value="1"/>
</dbReference>
<comment type="caution">
    <text evidence="1">The sequence shown here is derived from an EMBL/GenBank/DDBJ whole genome shotgun (WGS) entry which is preliminary data.</text>
</comment>
<dbReference type="SUPFAM" id="SSF53850">
    <property type="entry name" value="Periplasmic binding protein-like II"/>
    <property type="match status" value="1"/>
</dbReference>
<dbReference type="InterPro" id="IPR011852">
    <property type="entry name" value="TRAP_TAXI"/>
</dbReference>
<dbReference type="EMBL" id="VSSQ01045372">
    <property type="protein sequence ID" value="MPM99272.1"/>
    <property type="molecule type" value="Genomic_DNA"/>
</dbReference>
<accession>A0A645EFA1</accession>
<dbReference type="NCBIfam" id="TIGR02122">
    <property type="entry name" value="TRAP_TAXI"/>
    <property type="match status" value="1"/>
</dbReference>
<proteinExistence type="predicted"/>
<protein>
    <submittedName>
        <fullName evidence="1">Uncharacterized protein</fullName>
    </submittedName>
</protein>
<reference evidence="1" key="1">
    <citation type="submission" date="2019-08" db="EMBL/GenBank/DDBJ databases">
        <authorList>
            <person name="Kucharzyk K."/>
            <person name="Murdoch R.W."/>
            <person name="Higgins S."/>
            <person name="Loffler F."/>
        </authorList>
    </citation>
    <scope>NUCLEOTIDE SEQUENCE</scope>
</reference>
<organism evidence="1">
    <name type="scientific">bioreactor metagenome</name>
    <dbReference type="NCBI Taxonomy" id="1076179"/>
    <lineage>
        <taxon>unclassified sequences</taxon>
        <taxon>metagenomes</taxon>
        <taxon>ecological metagenomes</taxon>
    </lineage>
</organism>
<dbReference type="AlphaFoldDB" id="A0A645EFA1"/>
<name>A0A645EFA1_9ZZZZ</name>
<sequence>MNVSYLSFSESADAFKDKHIESFFVTSGIPNAAIQDIGAQNKISLVSLSDAAIKSLTEKYPFFVEYTIPAGTYNGQDSDVKTVAVMATLATNSQASEDTIYNITKALFENQPELAQAHAKGQELVLEKAVNGISIPFHPGAEKFFKEKGLIK</sequence>